<dbReference type="InterPro" id="IPR050194">
    <property type="entry name" value="Glycosyltransferase_grp1"/>
</dbReference>
<dbReference type="Proteomes" id="UP001652504">
    <property type="component" value="Unassembled WGS sequence"/>
</dbReference>
<dbReference type="EMBL" id="JAOWKX010000008">
    <property type="protein sequence ID" value="MCV2886041.1"/>
    <property type="molecule type" value="Genomic_DNA"/>
</dbReference>
<reference evidence="3 4" key="1">
    <citation type="submission" date="2022-10" db="EMBL/GenBank/DDBJ databases">
        <title>Aestuariibacter sp. AA17 isolated from Montipora capitata coral fragment.</title>
        <authorList>
            <person name="Emsley S.A."/>
            <person name="Pfannmuller K.M."/>
            <person name="Loughran R.M."/>
            <person name="Shlafstein M."/>
            <person name="Papke E."/>
            <person name="Saw J.H."/>
            <person name="Ushijima B."/>
            <person name="Videau P."/>
        </authorList>
    </citation>
    <scope>NUCLEOTIDE SEQUENCE [LARGE SCALE GENOMIC DNA]</scope>
    <source>
        <strain evidence="3 4">AA17</strain>
    </source>
</reference>
<dbReference type="Gene3D" id="3.40.50.2000">
    <property type="entry name" value="Glycogen Phosphorylase B"/>
    <property type="match status" value="2"/>
</dbReference>
<name>A0ABT3ABJ1_9ALTE</name>
<sequence length="381" mass="42659">MKILYHHRIASKDGQYVHIEEINKSLKKAGHDIVLVAPSMGEQQEFGGDGGVVSKLKQLLPKALYEVIELAYSIWAFLKLAKAIKSHKPDFIYERYNLFCPAGIWAKKWFKIPLLSEVNAPLFEERGKYDGISLKKLAKWSERYVWRNADKVLPVTDVLADHIRAEGVPESRICVIPNGINTEAFIDKQYDNPLPVDTSDKIVVGFVGFCREWHGLDKIVELLALPGNESLFFLLIGDGPAVASIKDTAKQAGIEDRIYITGLVNRDDMPAWLTPIDIALQPAVVAYASPLKMLEYMATAKAIVAPDSPNIRELLTHQENALLFDPKDMSSFVQACQTLATDDALRTRLAKQAKQSIFDKKLTWDENAAKIVELANGCIQR</sequence>
<organism evidence="3 4">
    <name type="scientific">Fluctibacter corallii</name>
    <dbReference type="NCBI Taxonomy" id="2984329"/>
    <lineage>
        <taxon>Bacteria</taxon>
        <taxon>Pseudomonadati</taxon>
        <taxon>Pseudomonadota</taxon>
        <taxon>Gammaproteobacteria</taxon>
        <taxon>Alteromonadales</taxon>
        <taxon>Alteromonadaceae</taxon>
        <taxon>Fluctibacter</taxon>
    </lineage>
</organism>
<dbReference type="SUPFAM" id="SSF53756">
    <property type="entry name" value="UDP-Glycosyltransferase/glycogen phosphorylase"/>
    <property type="match status" value="1"/>
</dbReference>
<evidence type="ECO:0000313" key="3">
    <source>
        <dbReference type="EMBL" id="MCV2886041.1"/>
    </source>
</evidence>
<proteinExistence type="predicted"/>
<dbReference type="RefSeq" id="WP_263713331.1">
    <property type="nucleotide sequence ID" value="NZ_JAOWKX010000008.1"/>
</dbReference>
<accession>A0ABT3ABJ1</accession>
<comment type="caution">
    <text evidence="3">The sequence shown here is derived from an EMBL/GenBank/DDBJ whole genome shotgun (WGS) entry which is preliminary data.</text>
</comment>
<dbReference type="CDD" id="cd03794">
    <property type="entry name" value="GT4_WbuB-like"/>
    <property type="match status" value="1"/>
</dbReference>
<feature type="domain" description="Glycosyl transferase family 1" evidence="1">
    <location>
        <begin position="199"/>
        <end position="355"/>
    </location>
</feature>
<dbReference type="Pfam" id="PF13439">
    <property type="entry name" value="Glyco_transf_4"/>
    <property type="match status" value="1"/>
</dbReference>
<protein>
    <submittedName>
        <fullName evidence="3">Glycosyltransferase family 4 protein</fullName>
    </submittedName>
</protein>
<dbReference type="InterPro" id="IPR001296">
    <property type="entry name" value="Glyco_trans_1"/>
</dbReference>
<evidence type="ECO:0000259" key="1">
    <source>
        <dbReference type="Pfam" id="PF00534"/>
    </source>
</evidence>
<evidence type="ECO:0000259" key="2">
    <source>
        <dbReference type="Pfam" id="PF13439"/>
    </source>
</evidence>
<feature type="domain" description="Glycosyltransferase subfamily 4-like N-terminal" evidence="2">
    <location>
        <begin position="14"/>
        <end position="183"/>
    </location>
</feature>
<evidence type="ECO:0000313" key="4">
    <source>
        <dbReference type="Proteomes" id="UP001652504"/>
    </source>
</evidence>
<keyword evidence="4" id="KW-1185">Reference proteome</keyword>
<dbReference type="PANTHER" id="PTHR45947">
    <property type="entry name" value="SULFOQUINOVOSYL TRANSFERASE SQD2"/>
    <property type="match status" value="1"/>
</dbReference>
<dbReference type="InterPro" id="IPR028098">
    <property type="entry name" value="Glyco_trans_4-like_N"/>
</dbReference>
<dbReference type="Pfam" id="PF00534">
    <property type="entry name" value="Glycos_transf_1"/>
    <property type="match status" value="1"/>
</dbReference>
<dbReference type="PANTHER" id="PTHR45947:SF3">
    <property type="entry name" value="SULFOQUINOVOSYL TRANSFERASE SQD2"/>
    <property type="match status" value="1"/>
</dbReference>
<gene>
    <name evidence="3" type="ORF">OE749_15210</name>
</gene>